<proteinExistence type="predicted"/>
<sequence length="334" mass="34959">MIIVTSVIPSAARIERVTVVFPDPEPPAMPITYGAAGVTDRRLATLRNGPDASSAVVVEAPGPGGDDVLLQSDPHAVLAHRWNDQAVGVARGGQCGFGILTNRNGLDGVVELAGGVGVEPAGEPRKPLPQPAAEEWHRVGVLAVVAHGRNRVFAQRRISAVGRLFALGQPAVFGSGLHQLDVERVANPKLHQDVVAQGQVLVLVQAAPTMDQVKAAQAASMPGANPLGWEDRVVSAVVVLGDKHRSRGWRGVVFGLAAMIMRAVDQGDGHGGLLGAMGAASDETTVFKEYVTAIFHTADALAAPQQGNPALRLFRSEFARRRARVPPGGPQPPC</sequence>
<organism evidence="1 2">
    <name type="scientific">Candidatus Neomicrothrix parvicella RN1</name>
    <dbReference type="NCBI Taxonomy" id="1229780"/>
    <lineage>
        <taxon>Bacteria</taxon>
        <taxon>Bacillati</taxon>
        <taxon>Actinomycetota</taxon>
        <taxon>Acidimicrobiia</taxon>
        <taxon>Acidimicrobiales</taxon>
        <taxon>Microthrixaceae</taxon>
        <taxon>Candidatus Neomicrothrix</taxon>
    </lineage>
</organism>
<evidence type="ECO:0000313" key="1">
    <source>
        <dbReference type="EMBL" id="CCM61873.1"/>
    </source>
</evidence>
<accession>R4YVR3</accession>
<reference evidence="1 2" key="1">
    <citation type="journal article" date="2013" name="ISME J.">
        <title>Metabolic model for the filamentous 'Candidatus Microthrix parvicella' based on genomic and metagenomic analyses.</title>
        <authorList>
            <person name="Jon McIlroy S."/>
            <person name="Kristiansen R."/>
            <person name="Albertsen M."/>
            <person name="Michael Karst S."/>
            <person name="Rossetti S."/>
            <person name="Lund Nielsen J."/>
            <person name="Tandoi V."/>
            <person name="James Seviour R."/>
            <person name="Nielsen P.H."/>
        </authorList>
    </citation>
    <scope>NUCLEOTIDE SEQUENCE [LARGE SCALE GENOMIC DNA]</scope>
    <source>
        <strain evidence="1 2">RN1</strain>
    </source>
</reference>
<protein>
    <submittedName>
        <fullName evidence="1">Uncharacterized protein</fullName>
    </submittedName>
</protein>
<comment type="caution">
    <text evidence="1">The sequence shown here is derived from an EMBL/GenBank/DDBJ whole genome shotgun (WGS) entry which is preliminary data.</text>
</comment>
<dbReference type="EMBL" id="CANL01000001">
    <property type="protein sequence ID" value="CCM61873.1"/>
    <property type="molecule type" value="Genomic_DNA"/>
</dbReference>
<dbReference type="AlphaFoldDB" id="R4YVR3"/>
<evidence type="ECO:0000313" key="2">
    <source>
        <dbReference type="Proteomes" id="UP000018291"/>
    </source>
</evidence>
<dbReference type="Proteomes" id="UP000018291">
    <property type="component" value="Unassembled WGS sequence"/>
</dbReference>
<keyword evidence="2" id="KW-1185">Reference proteome</keyword>
<name>R4YVR3_9ACTN</name>
<dbReference type="HOGENOM" id="CLU_830770_0_0_11"/>
<gene>
    <name evidence="1" type="ORF">BN381_10104</name>
</gene>